<evidence type="ECO:0000256" key="2">
    <source>
        <dbReference type="ARBA" id="ARBA00022857"/>
    </source>
</evidence>
<feature type="domain" description="Nitroreductase" evidence="4">
    <location>
        <begin position="9"/>
        <end position="192"/>
    </location>
</feature>
<organism evidence="5 6">
    <name type="scientific">Acetobacter syzygii</name>
    <dbReference type="NCBI Taxonomy" id="146476"/>
    <lineage>
        <taxon>Bacteria</taxon>
        <taxon>Pseudomonadati</taxon>
        <taxon>Pseudomonadota</taxon>
        <taxon>Alphaproteobacteria</taxon>
        <taxon>Acetobacterales</taxon>
        <taxon>Acetobacteraceae</taxon>
        <taxon>Acetobacter</taxon>
    </lineage>
</organism>
<dbReference type="EMBL" id="NDFP01000005">
    <property type="protein sequence ID" value="PAL26171.1"/>
    <property type="molecule type" value="Genomic_DNA"/>
</dbReference>
<dbReference type="InterPro" id="IPR000415">
    <property type="entry name" value="Nitroreductase-like"/>
</dbReference>
<protein>
    <submittedName>
        <fullName evidence="5">NAD(P)H-dependent oxidoreductase</fullName>
    </submittedName>
</protein>
<dbReference type="CDD" id="cd02149">
    <property type="entry name" value="NfsB-like"/>
    <property type="match status" value="1"/>
</dbReference>
<dbReference type="NCBIfam" id="NF008275">
    <property type="entry name" value="PRK11053.1"/>
    <property type="match status" value="1"/>
</dbReference>
<gene>
    <name evidence="5" type="ORF">B9K05_06580</name>
</gene>
<dbReference type="AlphaFoldDB" id="A0A270BNA2"/>
<keyword evidence="3" id="KW-0560">Oxidoreductase</keyword>
<dbReference type="PANTHER" id="PTHR43673:SF10">
    <property type="entry name" value="NADH DEHYDROGENASE_NAD(P)H NITROREDUCTASE XCC3605-RELATED"/>
    <property type="match status" value="1"/>
</dbReference>
<dbReference type="SUPFAM" id="SSF55469">
    <property type="entry name" value="FMN-dependent nitroreductase-like"/>
    <property type="match status" value="1"/>
</dbReference>
<evidence type="ECO:0000256" key="3">
    <source>
        <dbReference type="ARBA" id="ARBA00023002"/>
    </source>
</evidence>
<dbReference type="RefSeq" id="WP_048852839.1">
    <property type="nucleotide sequence ID" value="NZ_BAMZ01000003.1"/>
</dbReference>
<evidence type="ECO:0000256" key="1">
    <source>
        <dbReference type="ARBA" id="ARBA00007118"/>
    </source>
</evidence>
<sequence length="216" mass="23636">MDLLNILHHRHTTKAYDKNRKIPAPLVAQLLESLRFSPSSVNSQPWHFFVADDDAGKARIAKATSGPFAFNASRVMDASHVIVLSSRNTLPAEYLQTLADQEQADGRYADDNARTTAHKGRSGFVGLHEQAGDVPTWTQKQTYIAQGFLLLSAALLGVDATPMEGFDAAILTKELDLAQKDLSPAVIVALGYHSDADFNAKLPKSRLPEKTVFTHI</sequence>
<dbReference type="PANTHER" id="PTHR43673">
    <property type="entry name" value="NAD(P)H NITROREDUCTASE YDGI-RELATED"/>
    <property type="match status" value="1"/>
</dbReference>
<evidence type="ECO:0000259" key="4">
    <source>
        <dbReference type="Pfam" id="PF00881"/>
    </source>
</evidence>
<dbReference type="GeneID" id="98301456"/>
<keyword evidence="2" id="KW-0521">NADP</keyword>
<proteinExistence type="inferred from homology"/>
<dbReference type="STRING" id="1231343.Absy_003_157"/>
<keyword evidence="6" id="KW-1185">Reference proteome</keyword>
<dbReference type="OrthoDB" id="9809288at2"/>
<comment type="similarity">
    <text evidence="1">Belongs to the nitroreductase family.</text>
</comment>
<dbReference type="Proteomes" id="UP000216033">
    <property type="component" value="Unassembled WGS sequence"/>
</dbReference>
<accession>A0A270BNA2</accession>
<comment type="caution">
    <text evidence="5">The sequence shown here is derived from an EMBL/GenBank/DDBJ whole genome shotgun (WGS) entry which is preliminary data.</text>
</comment>
<reference evidence="5 6" key="1">
    <citation type="submission" date="2017-04" db="EMBL/GenBank/DDBJ databases">
        <title>Kefir bacterial isolates.</title>
        <authorList>
            <person name="Kim Y."/>
            <person name="Blasche S."/>
            <person name="Patil K.R."/>
        </authorList>
    </citation>
    <scope>NUCLEOTIDE SEQUENCE [LARGE SCALE GENOMIC DNA]</scope>
    <source>
        <strain evidence="5 6">KR-2</strain>
    </source>
</reference>
<evidence type="ECO:0000313" key="5">
    <source>
        <dbReference type="EMBL" id="PAL26171.1"/>
    </source>
</evidence>
<dbReference type="InterPro" id="IPR033878">
    <property type="entry name" value="NfsB-like"/>
</dbReference>
<dbReference type="Pfam" id="PF00881">
    <property type="entry name" value="Nitroreductase"/>
    <property type="match status" value="1"/>
</dbReference>
<evidence type="ECO:0000313" key="6">
    <source>
        <dbReference type="Proteomes" id="UP000216033"/>
    </source>
</evidence>
<dbReference type="GO" id="GO:0016491">
    <property type="term" value="F:oxidoreductase activity"/>
    <property type="evidence" value="ECO:0007669"/>
    <property type="project" value="UniProtKB-KW"/>
</dbReference>
<dbReference type="InterPro" id="IPR029479">
    <property type="entry name" value="Nitroreductase"/>
</dbReference>
<dbReference type="Gene3D" id="3.40.109.10">
    <property type="entry name" value="NADH Oxidase"/>
    <property type="match status" value="1"/>
</dbReference>
<name>A0A270BNA2_9PROT</name>